<reference evidence="4 5" key="1">
    <citation type="submission" date="2015-09" db="EMBL/GenBank/DDBJ databases">
        <title>Genome sequencing project for genomic taxonomy and phylogenomics of Bacillus-like bacteria.</title>
        <authorList>
            <person name="Liu B."/>
            <person name="Wang J."/>
            <person name="Zhu Y."/>
            <person name="Liu G."/>
            <person name="Chen Q."/>
            <person name="Chen Z."/>
            <person name="Lan J."/>
            <person name="Che J."/>
            <person name="Ge C."/>
            <person name="Shi H."/>
            <person name="Pan Z."/>
            <person name="Liu X."/>
        </authorList>
    </citation>
    <scope>NUCLEOTIDE SEQUENCE [LARGE SCALE GENOMIC DNA]</scope>
    <source>
        <strain evidence="4 5">LMG 18435</strain>
    </source>
</reference>
<dbReference type="EMBL" id="LJJC01000004">
    <property type="protein sequence ID" value="KQL54808.1"/>
    <property type="molecule type" value="Genomic_DNA"/>
</dbReference>
<evidence type="ECO:0000256" key="3">
    <source>
        <dbReference type="SAM" id="Phobius"/>
    </source>
</evidence>
<name>A0A0Q3TLF1_9BACI</name>
<sequence length="511" mass="57118">METKSRFMNLIKSVMRQLWLLHAAKHLQLLFMAAGAFSFIMLIGARIVVIPYLGIYWFVSIILIFVLGFLYFYRHKPTIRDAAHIYDHFIGDDRAGTSLSFLNRDEEIYQLQRNDAIKHMKAAEATVLTRKKKWIFSKWLTIAFLLWSCSAVFFFIPNATMQAAKQKEKEIETIKKAEKKLKKFADNAKNKEVKKTLQEIKKDLKSSKTAKEALNKLVKQNNQLELKQLKAENQKQELQNFQNQLKNAGLNQLAKAISQNDQKKVEQQMKQLKSNLDQLTKKQKQALKRFTNNTSSLTKEELAKLEKQLINALKIAEEQQNLQLAQDSLQESALEMQQEMMKQGLLDSKQIAFAPDNQPTSQNNQGNTSSGNQSNGGQTNGKGTSNGKGSGGQTGGQGKGSGNGNGQGGSGKGGGNGIGSGAGQGQGTRKFLTIPEKINGTTNIEKDSGKLGKGSQHQYSSNGPVLKGNVRPYEEAYGKYEQAFRESTERVQLPTELEELVKQYFSNLNPD</sequence>
<keyword evidence="3" id="KW-1133">Transmembrane helix</keyword>
<comment type="caution">
    <text evidence="4">The sequence shown here is derived from an EMBL/GenBank/DDBJ whole genome shotgun (WGS) entry which is preliminary data.</text>
</comment>
<evidence type="ECO:0000256" key="1">
    <source>
        <dbReference type="SAM" id="Coils"/>
    </source>
</evidence>
<evidence type="ECO:0000313" key="5">
    <source>
        <dbReference type="Proteomes" id="UP000051888"/>
    </source>
</evidence>
<evidence type="ECO:0000256" key="2">
    <source>
        <dbReference type="SAM" id="MobiDB-lite"/>
    </source>
</evidence>
<dbReference type="STRING" id="157838.AN964_15695"/>
<feature type="transmembrane region" description="Helical" evidence="3">
    <location>
        <begin position="55"/>
        <end position="73"/>
    </location>
</feature>
<feature type="compositionally biased region" description="Gly residues" evidence="2">
    <location>
        <begin position="378"/>
        <end position="426"/>
    </location>
</feature>
<dbReference type="PATRIC" id="fig|157838.3.peg.3467"/>
<protein>
    <submittedName>
        <fullName evidence="4">Uncharacterized protein</fullName>
    </submittedName>
</protein>
<keyword evidence="1" id="KW-0175">Coiled coil</keyword>
<evidence type="ECO:0000313" key="4">
    <source>
        <dbReference type="EMBL" id="KQL54808.1"/>
    </source>
</evidence>
<dbReference type="InterPro" id="IPR052258">
    <property type="entry name" value="Diverse_Func_Domain-Protein"/>
</dbReference>
<keyword evidence="3" id="KW-0812">Transmembrane</keyword>
<feature type="coiled-coil region" evidence="1">
    <location>
        <begin position="167"/>
        <end position="335"/>
    </location>
</feature>
<dbReference type="PANTHER" id="PTHR37612:SF20">
    <property type="entry name" value="PER-HEXAMER REPEAT PROTEIN 5-RELATED"/>
    <property type="match status" value="1"/>
</dbReference>
<dbReference type="Proteomes" id="UP000051888">
    <property type="component" value="Unassembled WGS sequence"/>
</dbReference>
<gene>
    <name evidence="4" type="ORF">AN964_15695</name>
</gene>
<keyword evidence="3" id="KW-0472">Membrane</keyword>
<organism evidence="4 5">
    <name type="scientific">Heyndrickxia shackletonii</name>
    <dbReference type="NCBI Taxonomy" id="157838"/>
    <lineage>
        <taxon>Bacteria</taxon>
        <taxon>Bacillati</taxon>
        <taxon>Bacillota</taxon>
        <taxon>Bacilli</taxon>
        <taxon>Bacillales</taxon>
        <taxon>Bacillaceae</taxon>
        <taxon>Heyndrickxia</taxon>
    </lineage>
</organism>
<proteinExistence type="predicted"/>
<feature type="transmembrane region" description="Helical" evidence="3">
    <location>
        <begin position="29"/>
        <end position="49"/>
    </location>
</feature>
<keyword evidence="5" id="KW-1185">Reference proteome</keyword>
<dbReference type="PANTHER" id="PTHR37612">
    <property type="entry name" value="FIBROIN HEAVY CHAIN FIB-H LIKE PROTEIN"/>
    <property type="match status" value="1"/>
</dbReference>
<dbReference type="AlphaFoldDB" id="A0A0Q3TLF1"/>
<feature type="compositionally biased region" description="Low complexity" evidence="2">
    <location>
        <begin position="360"/>
        <end position="377"/>
    </location>
</feature>
<accession>A0A0Q3TLF1</accession>
<feature type="transmembrane region" description="Helical" evidence="3">
    <location>
        <begin position="139"/>
        <end position="156"/>
    </location>
</feature>
<feature type="region of interest" description="Disordered" evidence="2">
    <location>
        <begin position="354"/>
        <end position="469"/>
    </location>
</feature>
<dbReference type="RefSeq" id="WP_055740591.1">
    <property type="nucleotide sequence ID" value="NZ_JAAIWL010000042.1"/>
</dbReference>